<dbReference type="RefSeq" id="WP_129831933.1">
    <property type="nucleotide sequence ID" value="NZ_CP035704.1"/>
</dbReference>
<protein>
    <recommendedName>
        <fullName evidence="5">Porin</fullName>
    </recommendedName>
</protein>
<keyword evidence="1" id="KW-0175">Coiled coil</keyword>
<keyword evidence="2" id="KW-0732">Signal</keyword>
<reference evidence="3 4" key="1">
    <citation type="submission" date="2019-01" db="EMBL/GenBank/DDBJ databases">
        <title>Pseudolysobacter antarctica gen. nov., sp. nov., isolated from Fildes Peninsula, Antarctica.</title>
        <authorList>
            <person name="Wei Z."/>
            <person name="Peng F."/>
        </authorList>
    </citation>
    <scope>NUCLEOTIDE SEQUENCE [LARGE SCALE GENOMIC DNA]</scope>
    <source>
        <strain evidence="3 4">AQ6-296</strain>
    </source>
</reference>
<feature type="coiled-coil region" evidence="1">
    <location>
        <begin position="33"/>
        <end position="60"/>
    </location>
</feature>
<proteinExistence type="predicted"/>
<evidence type="ECO:0000313" key="3">
    <source>
        <dbReference type="EMBL" id="QBB69674.1"/>
    </source>
</evidence>
<name>A0A411HGV9_9GAMM</name>
<sequence>MRAAFSISPVALAITLALGLAALPAAYAADNDEAALRAEVAELRAQLVELKHEVQQMHAAPAAVAPAVAATASAAPASVATLPANADAASLPGAAPMQSSILNTAASATTLYGYGEMNYTRPTKDKSATQADLARAVFGFIHAFDENTRIVSEFEWEHAVASADDQGEAEVEQLYIEHQLQPNYGVRAGLMLIPLGLLNEHHEPTNYYGVYRNFVETAIIPSTWREGGVSLYGNTEFGLNWSTGVTTGPDLSRWDPTSPEGRESPLGSIHQELQLAKARDPSVFAAANWQGIPGLTVGGGVFTGKIGQGQPGFLANNARLLLGEGHVRWQTGPFDLSALYTRGTISDTENLNLTFIGNPTPVPKSFWGGYVQGAWRAWEHDGSAIAPFVRYEEYNTAASYEAIPLGLGVDPLVTSKLWTAGVNYWLNPNVVFKADYQQFRNESDRNRFDLGVGFQF</sequence>
<evidence type="ECO:0000256" key="1">
    <source>
        <dbReference type="SAM" id="Coils"/>
    </source>
</evidence>
<evidence type="ECO:0000256" key="2">
    <source>
        <dbReference type="SAM" id="SignalP"/>
    </source>
</evidence>
<accession>A0A411HGV9</accession>
<feature type="signal peptide" evidence="2">
    <location>
        <begin position="1"/>
        <end position="28"/>
    </location>
</feature>
<dbReference type="EMBL" id="CP035704">
    <property type="protein sequence ID" value="QBB69674.1"/>
    <property type="molecule type" value="Genomic_DNA"/>
</dbReference>
<dbReference type="Proteomes" id="UP000291562">
    <property type="component" value="Chromosome"/>
</dbReference>
<evidence type="ECO:0008006" key="5">
    <source>
        <dbReference type="Google" id="ProtNLM"/>
    </source>
</evidence>
<dbReference type="OrthoDB" id="9768080at2"/>
<dbReference type="InterPro" id="IPR023614">
    <property type="entry name" value="Porin_dom_sf"/>
</dbReference>
<gene>
    <name evidence="3" type="ORF">ELE36_04390</name>
</gene>
<dbReference type="KEGG" id="xbc:ELE36_04390"/>
<feature type="chain" id="PRO_5019309572" description="Porin" evidence="2">
    <location>
        <begin position="29"/>
        <end position="456"/>
    </location>
</feature>
<dbReference type="AlphaFoldDB" id="A0A411HGV9"/>
<evidence type="ECO:0000313" key="4">
    <source>
        <dbReference type="Proteomes" id="UP000291562"/>
    </source>
</evidence>
<dbReference type="SUPFAM" id="SSF56935">
    <property type="entry name" value="Porins"/>
    <property type="match status" value="1"/>
</dbReference>
<keyword evidence="4" id="KW-1185">Reference proteome</keyword>
<dbReference type="Gene3D" id="2.40.160.10">
    <property type="entry name" value="Porin"/>
    <property type="match status" value="1"/>
</dbReference>
<organism evidence="3 4">
    <name type="scientific">Pseudolysobacter antarcticus</name>
    <dbReference type="NCBI Taxonomy" id="2511995"/>
    <lineage>
        <taxon>Bacteria</taxon>
        <taxon>Pseudomonadati</taxon>
        <taxon>Pseudomonadota</taxon>
        <taxon>Gammaproteobacteria</taxon>
        <taxon>Lysobacterales</taxon>
        <taxon>Rhodanobacteraceae</taxon>
        <taxon>Pseudolysobacter</taxon>
    </lineage>
</organism>